<dbReference type="PANTHER" id="PTHR15750:SF2">
    <property type="entry name" value="VASOHIBIN"/>
    <property type="match status" value="1"/>
</dbReference>
<dbReference type="RefSeq" id="XP_029240563.1">
    <property type="nucleotide sequence ID" value="XM_029379572.1"/>
</dbReference>
<feature type="active site" evidence="1">
    <location>
        <position position="145"/>
    </location>
</feature>
<keyword evidence="4" id="KW-1185">Reference proteome</keyword>
<dbReference type="Proteomes" id="UP000283634">
    <property type="component" value="Unassembled WGS sequence"/>
</dbReference>
<dbReference type="EMBL" id="MKGL01000060">
    <property type="protein sequence ID" value="RNF08730.1"/>
    <property type="molecule type" value="Genomic_DNA"/>
</dbReference>
<evidence type="ECO:0000256" key="2">
    <source>
        <dbReference type="SAM" id="MobiDB-lite"/>
    </source>
</evidence>
<dbReference type="Pfam" id="PF14822">
    <property type="entry name" value="Vasohibin"/>
    <property type="match status" value="1"/>
</dbReference>
<name>A0A3R7KSD2_TRYRA</name>
<protein>
    <submittedName>
        <fullName evidence="3">Vasohibin-1</fullName>
    </submittedName>
</protein>
<dbReference type="InterPro" id="IPR028131">
    <property type="entry name" value="VASH1"/>
</dbReference>
<feature type="active site" evidence="1">
    <location>
        <position position="128"/>
    </location>
</feature>
<dbReference type="AlphaFoldDB" id="A0A3R7KSD2"/>
<reference evidence="3 4" key="1">
    <citation type="journal article" date="2018" name="BMC Genomics">
        <title>Genomic comparison of Trypanosoma conorhini and Trypanosoma rangeli to Trypanosoma cruzi strains of high and low virulence.</title>
        <authorList>
            <person name="Bradwell K.R."/>
            <person name="Koparde V.N."/>
            <person name="Matveyev A.V."/>
            <person name="Serrano M.G."/>
            <person name="Alves J.M."/>
            <person name="Parikh H."/>
            <person name="Huang B."/>
            <person name="Lee V."/>
            <person name="Espinosa-Alvarez O."/>
            <person name="Ortiz P.A."/>
            <person name="Costa-Martins A.G."/>
            <person name="Teixeira M.M."/>
            <person name="Buck G.A."/>
        </authorList>
    </citation>
    <scope>NUCLEOTIDE SEQUENCE [LARGE SCALE GENOMIC DNA]</scope>
    <source>
        <strain evidence="3 4">AM80</strain>
    </source>
</reference>
<dbReference type="GeneID" id="40326506"/>
<evidence type="ECO:0000313" key="4">
    <source>
        <dbReference type="Proteomes" id="UP000283634"/>
    </source>
</evidence>
<dbReference type="OMA" id="CWRYIAV"/>
<feature type="active site" evidence="1">
    <location>
        <position position="93"/>
    </location>
</feature>
<accession>A0A3R7KSD2</accession>
<organism evidence="3 4">
    <name type="scientific">Trypanosoma rangeli</name>
    <dbReference type="NCBI Taxonomy" id="5698"/>
    <lineage>
        <taxon>Eukaryota</taxon>
        <taxon>Discoba</taxon>
        <taxon>Euglenozoa</taxon>
        <taxon>Kinetoplastea</taxon>
        <taxon>Metakinetoplastina</taxon>
        <taxon>Trypanosomatida</taxon>
        <taxon>Trypanosomatidae</taxon>
        <taxon>Trypanosoma</taxon>
        <taxon>Herpetosoma</taxon>
    </lineage>
</organism>
<dbReference type="GO" id="GO:0005737">
    <property type="term" value="C:cytoplasm"/>
    <property type="evidence" value="ECO:0007669"/>
    <property type="project" value="InterPro"/>
</dbReference>
<dbReference type="OrthoDB" id="9974232at2759"/>
<evidence type="ECO:0000256" key="1">
    <source>
        <dbReference type="PIRSR" id="PIRSR628131-1"/>
    </source>
</evidence>
<dbReference type="PANTHER" id="PTHR15750">
    <property type="entry name" value="VASOHIBIN-1-LIKE ISOFORM X2"/>
    <property type="match status" value="1"/>
</dbReference>
<gene>
    <name evidence="3" type="ORF">TraAM80_02573</name>
</gene>
<evidence type="ECO:0000313" key="3">
    <source>
        <dbReference type="EMBL" id="RNF08730.1"/>
    </source>
</evidence>
<proteinExistence type="predicted"/>
<feature type="region of interest" description="Disordered" evidence="2">
    <location>
        <begin position="404"/>
        <end position="429"/>
    </location>
</feature>
<sequence length="474" mass="52752">MSLDKVRAVVEHLAAINPYANAKDLPEVPRPEEFSIPRQLPSLQQLPYVQNVLNTLSYNFLPRTFFCLEKHRSLDSIMITSKEILSEALPIRCLEATFVGLYLTHGMKGVDRIPLSFKSRAKRRTYHHIVLVIRCDGLYGALGLSRKLTLMDKPVVFSSLFDLIMEYKFQYEAIGHQLVDFKLGLCVSHEMHSRKAPCWRYIAVSFTNSSVLESLASQRVSDEAPADEGGRKIPEVGGVGELHLLAEVAQLLAHYAGLVRSISAHYERRAVPFIHGSMLDSSPISLRDLHEMEEAVAHQENLRRLEAVHDGRLPCPSVELDTKKRAASRSVSKKRYGPNWTAFSNTARPAAAKSSTVRNKGTAIKSIPVGRLRQEQQSLPQRMQKEELQQLPLVMEHTPSLLFSDTASGKLNSSGSSTQQGEGNSFTFSGGSGLPLIEARDSEFVSLADSHGGGWEALFVPRHELKDVGFFNLP</sequence>
<comment type="caution">
    <text evidence="3">The sequence shown here is derived from an EMBL/GenBank/DDBJ whole genome shotgun (WGS) entry which is preliminary data.</text>
</comment>